<feature type="transmembrane region" description="Helical" evidence="1">
    <location>
        <begin position="347"/>
        <end position="379"/>
    </location>
</feature>
<feature type="transmembrane region" description="Helical" evidence="1">
    <location>
        <begin position="94"/>
        <end position="112"/>
    </location>
</feature>
<comment type="caution">
    <text evidence="4">The sequence shown here is derived from an EMBL/GenBank/DDBJ whole genome shotgun (WGS) entry which is preliminary data.</text>
</comment>
<feature type="transmembrane region" description="Helical" evidence="1">
    <location>
        <begin position="145"/>
        <end position="165"/>
    </location>
</feature>
<keyword evidence="1" id="KW-0812">Transmembrane</keyword>
<evidence type="ECO:0000313" key="3">
    <source>
        <dbReference type="EMBL" id="MDE8565040.1"/>
    </source>
</evidence>
<keyword evidence="1" id="KW-1133">Transmembrane helix</keyword>
<organism evidence="4 6">
    <name type="scientific">Anoxybacteroides rupiense</name>
    <dbReference type="NCBI Taxonomy" id="311460"/>
    <lineage>
        <taxon>Bacteria</taxon>
        <taxon>Bacillati</taxon>
        <taxon>Bacillota</taxon>
        <taxon>Bacilli</taxon>
        <taxon>Bacillales</taxon>
        <taxon>Anoxybacillaceae</taxon>
        <taxon>Anoxybacteroides</taxon>
    </lineage>
</organism>
<feature type="transmembrane region" description="Helical" evidence="1">
    <location>
        <begin position="316"/>
        <end position="335"/>
    </location>
</feature>
<accession>A0ABD5IUH7</accession>
<feature type="transmembrane region" description="Helical" evidence="1">
    <location>
        <begin position="438"/>
        <end position="455"/>
    </location>
</feature>
<keyword evidence="5" id="KW-1185">Reference proteome</keyword>
<feature type="domain" description="DUF2157" evidence="2">
    <location>
        <begin position="11"/>
        <end position="114"/>
    </location>
</feature>
<dbReference type="InterPro" id="IPR025833">
    <property type="entry name" value="GDYXXLXY"/>
</dbReference>
<dbReference type="InterPro" id="IPR018677">
    <property type="entry name" value="DUF2157"/>
</dbReference>
<name>A0ABD5IUH7_9BACL</name>
<dbReference type="Pfam" id="PF09925">
    <property type="entry name" value="DUF2157"/>
    <property type="match status" value="1"/>
</dbReference>
<feature type="transmembrane region" description="Helical" evidence="1">
    <location>
        <begin position="222"/>
        <end position="243"/>
    </location>
</feature>
<dbReference type="AlphaFoldDB" id="A0ABD5IUH7"/>
<proteinExistence type="predicted"/>
<keyword evidence="1" id="KW-0472">Membrane</keyword>
<dbReference type="Pfam" id="PF14345">
    <property type="entry name" value="GDYXXLXY"/>
    <property type="match status" value="1"/>
</dbReference>
<dbReference type="Proteomes" id="UP001213979">
    <property type="component" value="Unassembled WGS sequence"/>
</dbReference>
<feature type="transmembrane region" description="Helical" evidence="1">
    <location>
        <begin position="281"/>
        <end position="310"/>
    </location>
</feature>
<feature type="transmembrane region" description="Helical" evidence="1">
    <location>
        <begin position="461"/>
        <end position="477"/>
    </location>
</feature>
<dbReference type="EMBL" id="JARTLI010000008">
    <property type="protein sequence ID" value="MED5051647.1"/>
    <property type="molecule type" value="Genomic_DNA"/>
</dbReference>
<dbReference type="RefSeq" id="WP_066147536.1">
    <property type="nucleotide sequence ID" value="NZ_JACIDF010000001.1"/>
</dbReference>
<evidence type="ECO:0000259" key="2">
    <source>
        <dbReference type="Pfam" id="PF09925"/>
    </source>
</evidence>
<reference evidence="4 6" key="2">
    <citation type="submission" date="2023-03" db="EMBL/GenBank/DDBJ databases">
        <title>Bacillus Genome Sequencing.</title>
        <authorList>
            <person name="Dunlap C."/>
        </authorList>
    </citation>
    <scope>NUCLEOTIDE SEQUENCE [LARGE SCALE GENOMIC DNA]</scope>
    <source>
        <strain evidence="4 6">NRS-38</strain>
    </source>
</reference>
<feature type="transmembrane region" description="Helical" evidence="1">
    <location>
        <begin position="550"/>
        <end position="568"/>
    </location>
</feature>
<dbReference type="EMBL" id="JAQOTG010000016">
    <property type="protein sequence ID" value="MDE8565040.1"/>
    <property type="molecule type" value="Genomic_DNA"/>
</dbReference>
<sequence>MNLRLVKAGYFMGIGLMMASVIYFFAANWQGFDRLEKIVVSIGVMCLLYGISILLAYVMNRHDFLSQWLFVAGAIGFGVSVALIGQIYNSHADSFWLFFIWFIPSAVFALITRYEPFRVLSAVLLQLTFWFYYFPSSYQTERDQWVSFLFLLVFAAVNGAVFFLHRSSFVSYLLYVAMQGWLFLIVGSGLTEGSFTWWPYVYSLLLLVFLYYFFAIVKHRSYVLITSLFAGGFLIVQYFRFVARHFQEGVLLAGLLLAAGIVYGSLFLLKRLRNWAMEENAGTTFLAVFQAIVTAVASIIAISSIMGLFSLWTHHFSSNLLFALSVGAFVLPGMLMQSWNDVVRCTLLAIGYGVGVIASMDISIWIVTTYFLVLLVGYFKSEKTGIKLLTHVALSAFGMLIVEEWSDKLRLALLFVVLLNAFLYMASHQRKHTQRLSLFIGMGSLLLLTSMDFFALDLWVVLANLLLIFITAGWIAFQSKQQEPIGLGIAWFYLWLFLVLKYYEFAWSLLDKAISLLIFGILVLAGTIFLEKKKHLLPNEQVSWVRSKWIPLLMIIALQIVFIGYTVFDKERLLRNGEVVKLELMPMDPRSLLQGDYVRLRYEISQIQGMSGNGKVQLILQKDEAGVYRFARVYVMNGKKDLSYIRKKGEVIINGKWQGDTIIYGIESFFVPEKTGIELQQRARYAYVRVSQAGDALLESVSDR</sequence>
<feature type="transmembrane region" description="Helical" evidence="1">
    <location>
        <begin position="7"/>
        <end position="26"/>
    </location>
</feature>
<protein>
    <submittedName>
        <fullName evidence="4">GDYXXLXY domain-containing protein</fullName>
    </submittedName>
</protein>
<feature type="transmembrane region" description="Helical" evidence="1">
    <location>
        <begin position="117"/>
        <end position="133"/>
    </location>
</feature>
<feature type="transmembrane region" description="Helical" evidence="1">
    <location>
        <begin position="249"/>
        <end position="269"/>
    </location>
</feature>
<feature type="transmembrane region" description="Helical" evidence="1">
    <location>
        <begin position="484"/>
        <end position="503"/>
    </location>
</feature>
<evidence type="ECO:0000256" key="1">
    <source>
        <dbReference type="SAM" id="Phobius"/>
    </source>
</evidence>
<gene>
    <name evidence="4" type="ORF">P9850_07195</name>
    <name evidence="3" type="ORF">PNH38_14360</name>
</gene>
<evidence type="ECO:0000313" key="5">
    <source>
        <dbReference type="Proteomes" id="UP001213979"/>
    </source>
</evidence>
<feature type="transmembrane region" description="Helical" evidence="1">
    <location>
        <begin position="409"/>
        <end position="426"/>
    </location>
</feature>
<reference evidence="3 5" key="1">
    <citation type="submission" date="2023-01" db="EMBL/GenBank/DDBJ databases">
        <title>Genome-based reclassification of Anoxybacillus geothermalis as a later heterotypic synonym of Anoxybacillus rupiensis.</title>
        <authorList>
            <person name="Inan Bektas K."/>
            <person name="Canakci S."/>
            <person name="Belduz A.A."/>
            <person name="Guler H.H."/>
        </authorList>
    </citation>
    <scope>NUCLEOTIDE SEQUENCE [LARGE SCALE GENOMIC DNA]</scope>
    <source>
        <strain evidence="3 5">DSM 17127</strain>
    </source>
</reference>
<evidence type="ECO:0000313" key="4">
    <source>
        <dbReference type="EMBL" id="MED5051647.1"/>
    </source>
</evidence>
<feature type="transmembrane region" description="Helical" evidence="1">
    <location>
        <begin position="69"/>
        <end position="88"/>
    </location>
</feature>
<feature type="transmembrane region" description="Helical" evidence="1">
    <location>
        <begin position="38"/>
        <end position="57"/>
    </location>
</feature>
<evidence type="ECO:0000313" key="6">
    <source>
        <dbReference type="Proteomes" id="UP001339962"/>
    </source>
</evidence>
<feature type="transmembrane region" description="Helical" evidence="1">
    <location>
        <begin position="197"/>
        <end position="215"/>
    </location>
</feature>
<feature type="transmembrane region" description="Helical" evidence="1">
    <location>
        <begin position="172"/>
        <end position="191"/>
    </location>
</feature>
<feature type="transmembrane region" description="Helical" evidence="1">
    <location>
        <begin position="509"/>
        <end position="530"/>
    </location>
</feature>
<dbReference type="Proteomes" id="UP001339962">
    <property type="component" value="Unassembled WGS sequence"/>
</dbReference>